<dbReference type="Pfam" id="PF07821">
    <property type="entry name" value="Alpha-amyl_C2"/>
    <property type="match status" value="1"/>
</dbReference>
<dbReference type="Pfam" id="PF23166">
    <property type="entry name" value="Ig_N_CWD1"/>
    <property type="match status" value="1"/>
</dbReference>
<dbReference type="InterPro" id="IPR012850">
    <property type="entry name" value="A-amylase_bs_C"/>
</dbReference>
<evidence type="ECO:0000259" key="11">
    <source>
        <dbReference type="SMART" id="SM00810"/>
    </source>
</evidence>
<evidence type="ECO:0000256" key="8">
    <source>
        <dbReference type="ARBA" id="ARBA00030238"/>
    </source>
</evidence>
<evidence type="ECO:0000259" key="10">
    <source>
        <dbReference type="SMART" id="SM00642"/>
    </source>
</evidence>
<dbReference type="InterPro" id="IPR013780">
    <property type="entry name" value="Glyco_hydro_b"/>
</dbReference>
<dbReference type="InterPro" id="IPR017853">
    <property type="entry name" value="GH"/>
</dbReference>
<protein>
    <recommendedName>
        <fullName evidence="3">alpha-amylase</fullName>
        <ecNumber evidence="3">3.2.1.1</ecNumber>
    </recommendedName>
    <alternativeName>
        <fullName evidence="8">1,4-alpha-D-glucan glucanohydrolase</fullName>
    </alternativeName>
</protein>
<evidence type="ECO:0000256" key="1">
    <source>
        <dbReference type="ARBA" id="ARBA00000548"/>
    </source>
</evidence>
<comment type="caution">
    <text evidence="12">The sequence shown here is derived from an EMBL/GenBank/DDBJ whole genome shotgun (WGS) entry which is preliminary data.</text>
</comment>
<comment type="catalytic activity">
    <reaction evidence="1">
        <text>Endohydrolysis of (1-&gt;4)-alpha-D-glucosidic linkages in polysaccharides containing three or more (1-&gt;4)-alpha-linked D-glucose units.</text>
        <dbReference type="EC" id="3.2.1.1"/>
    </reaction>
</comment>
<name>A0AAE0ER99_9CHLO</name>
<sequence>MELDVLNLMPLEEQGVSAMDVKQGESPSVFQMALEACEKGASEVCVPAPMWRRLPGQQEVEPLPVEMVEWWRSWEAETGKWTPVQLLAAEVEAQRSERRAITARIQGRKLQLECDIDGDLQLHWAVWKKNGTYTQWGAPSMFMRPRGTRVYSSKIARTPFVTSNLRSEPRAALEVDLGRDKQVVGIRFIIQDLDGGVWYDNAGSDFVVEVQGDEIFSPTDSLINIVQSGLAELHVPDKPLQVPRKVWGVAAEAKLAARAALEATERAETAAEELLSRIAQLEDIQSDPTIEELSVELEMAEGQTETEDVSEEERSTMELGILELEDVDTTLDLTTAEEAVEEAPVEEILEQFKRGRLNFAKAASQPSKKVMSLLDMLAANPAVEEEEEEERPFENRGAEAFLKDFPDPPLPPSPSKDLPGPASPWPVASPWSPPEPWSPPGEAEPVVPEPVAEVQAPVEVTPQETVPIMVPSYQVSDVSLEQELAEKMKEVSRSGNGEEVEARPATSGTGTGREILLQGFNWESNKDDYYTDISSKAAQIKELGFTQVWLPPPTNSVSDEGYMPRDLYDLNSKYGNFDDLKQAISVLHDNGLSVLADAVLNHRCAAAQSPNGCWNVFGGDTGRMAWGPEAVVADDPNFQGRGGRSSGDFFTAAPNIDHSQDFVRRDICEWMRWLRDEVNYDGYRLDFVRGFWGGHVKEYLEASSPSFAVGEFWDSLSYSYGSMDYNQDAHRQRIIDWINAAGGLAGAFDVTTKGILHSVFGVTRKFPEALSSDNELHASRFWRLKDASDKPPGVMGWWPSRAVTFLENHDTGSTQGHWRFPAGRELEGYVYILTHPGTPSVFYDHVFYFDDLARVVKQLIEIRKRNDINCRSQVHILQADNELYAAIIDDKLLVKLGPGHYQPPHDGSWECMLAGHSHTVWERR</sequence>
<evidence type="ECO:0000256" key="7">
    <source>
        <dbReference type="ARBA" id="ARBA00023295"/>
    </source>
</evidence>
<keyword evidence="4" id="KW-0479">Metal-binding</keyword>
<proteinExistence type="inferred from homology"/>
<dbReference type="GO" id="GO:0005509">
    <property type="term" value="F:calcium ion binding"/>
    <property type="evidence" value="ECO:0007669"/>
    <property type="project" value="InterPro"/>
</dbReference>
<dbReference type="SUPFAM" id="SSF51011">
    <property type="entry name" value="Glycosyl hydrolase domain"/>
    <property type="match status" value="1"/>
</dbReference>
<dbReference type="PANTHER" id="PTHR43447">
    <property type="entry name" value="ALPHA-AMYLASE"/>
    <property type="match status" value="1"/>
</dbReference>
<feature type="region of interest" description="Disordered" evidence="9">
    <location>
        <begin position="401"/>
        <end position="447"/>
    </location>
</feature>
<evidence type="ECO:0000313" key="13">
    <source>
        <dbReference type="Proteomes" id="UP001190700"/>
    </source>
</evidence>
<evidence type="ECO:0000256" key="2">
    <source>
        <dbReference type="ARBA" id="ARBA00008061"/>
    </source>
</evidence>
<reference evidence="12 13" key="1">
    <citation type="journal article" date="2015" name="Genome Biol. Evol.">
        <title>Comparative Genomics of a Bacterivorous Green Alga Reveals Evolutionary Causalities and Consequences of Phago-Mixotrophic Mode of Nutrition.</title>
        <authorList>
            <person name="Burns J.A."/>
            <person name="Paasch A."/>
            <person name="Narechania A."/>
            <person name="Kim E."/>
        </authorList>
    </citation>
    <scope>NUCLEOTIDE SEQUENCE [LARGE SCALE GENOMIC DNA]</scope>
    <source>
        <strain evidence="12 13">PLY_AMNH</strain>
    </source>
</reference>
<evidence type="ECO:0000256" key="4">
    <source>
        <dbReference type="ARBA" id="ARBA00022723"/>
    </source>
</evidence>
<dbReference type="GO" id="GO:0005975">
    <property type="term" value="P:carbohydrate metabolic process"/>
    <property type="evidence" value="ECO:0007669"/>
    <property type="project" value="InterPro"/>
</dbReference>
<dbReference type="Pfam" id="PF00128">
    <property type="entry name" value="Alpha-amylase"/>
    <property type="match status" value="1"/>
</dbReference>
<feature type="domain" description="Alpha-amylase C-terminal beta-sheet" evidence="11">
    <location>
        <begin position="864"/>
        <end position="923"/>
    </location>
</feature>
<keyword evidence="5" id="KW-0378">Hydrolase</keyword>
<feature type="compositionally biased region" description="Low complexity" evidence="9">
    <location>
        <begin position="415"/>
        <end position="430"/>
    </location>
</feature>
<feature type="region of interest" description="Disordered" evidence="9">
    <location>
        <begin position="490"/>
        <end position="512"/>
    </location>
</feature>
<gene>
    <name evidence="12" type="ORF">CYMTET_52495</name>
</gene>
<dbReference type="Proteomes" id="UP001190700">
    <property type="component" value="Unassembled WGS sequence"/>
</dbReference>
<dbReference type="InterPro" id="IPR006047">
    <property type="entry name" value="GH13_cat_dom"/>
</dbReference>
<feature type="domain" description="Glycosyl hydrolase family 13 catalytic" evidence="10">
    <location>
        <begin position="514"/>
        <end position="863"/>
    </location>
</feature>
<dbReference type="EMBL" id="LGRX02034598">
    <property type="protein sequence ID" value="KAK3237429.1"/>
    <property type="molecule type" value="Genomic_DNA"/>
</dbReference>
<organism evidence="12 13">
    <name type="scientific">Cymbomonas tetramitiformis</name>
    <dbReference type="NCBI Taxonomy" id="36881"/>
    <lineage>
        <taxon>Eukaryota</taxon>
        <taxon>Viridiplantae</taxon>
        <taxon>Chlorophyta</taxon>
        <taxon>Pyramimonadophyceae</taxon>
        <taxon>Pyramimonadales</taxon>
        <taxon>Pyramimonadaceae</taxon>
        <taxon>Cymbomonas</taxon>
    </lineage>
</organism>
<evidence type="ECO:0000313" key="12">
    <source>
        <dbReference type="EMBL" id="KAK3237429.1"/>
    </source>
</evidence>
<dbReference type="SUPFAM" id="SSF51445">
    <property type="entry name" value="(Trans)glycosidases"/>
    <property type="match status" value="1"/>
</dbReference>
<evidence type="ECO:0000256" key="3">
    <source>
        <dbReference type="ARBA" id="ARBA00012595"/>
    </source>
</evidence>
<keyword evidence="6" id="KW-0119">Carbohydrate metabolism</keyword>
<dbReference type="InterPro" id="IPR056301">
    <property type="entry name" value="GWD-like_N_Ig"/>
</dbReference>
<dbReference type="CDD" id="cd11314">
    <property type="entry name" value="AmyAc_arch_bac_plant_AmyA"/>
    <property type="match status" value="1"/>
</dbReference>
<dbReference type="EC" id="3.2.1.1" evidence="3"/>
<comment type="similarity">
    <text evidence="2">Belongs to the glycosyl hydrolase 13 family.</text>
</comment>
<keyword evidence="13" id="KW-1185">Reference proteome</keyword>
<evidence type="ECO:0000256" key="5">
    <source>
        <dbReference type="ARBA" id="ARBA00022801"/>
    </source>
</evidence>
<dbReference type="Gene3D" id="3.20.20.80">
    <property type="entry name" value="Glycosidases"/>
    <property type="match status" value="1"/>
</dbReference>
<keyword evidence="7" id="KW-0326">Glycosidase</keyword>
<dbReference type="AlphaFoldDB" id="A0AAE0ER99"/>
<dbReference type="SMART" id="SM00810">
    <property type="entry name" value="Alpha-amyl_C2"/>
    <property type="match status" value="1"/>
</dbReference>
<dbReference type="Gene3D" id="2.60.40.1180">
    <property type="entry name" value="Golgi alpha-mannosidase II"/>
    <property type="match status" value="1"/>
</dbReference>
<evidence type="ECO:0000256" key="9">
    <source>
        <dbReference type="SAM" id="MobiDB-lite"/>
    </source>
</evidence>
<dbReference type="SMART" id="SM00642">
    <property type="entry name" value="Aamy"/>
    <property type="match status" value="1"/>
</dbReference>
<dbReference type="GO" id="GO:0004556">
    <property type="term" value="F:alpha-amylase activity"/>
    <property type="evidence" value="ECO:0007669"/>
    <property type="project" value="UniProtKB-EC"/>
</dbReference>
<accession>A0AAE0ER99</accession>
<evidence type="ECO:0000256" key="6">
    <source>
        <dbReference type="ARBA" id="ARBA00023277"/>
    </source>
</evidence>